<evidence type="ECO:0000256" key="6">
    <source>
        <dbReference type="ARBA" id="ARBA00022801"/>
    </source>
</evidence>
<keyword evidence="12" id="KW-1185">Reference proteome</keyword>
<evidence type="ECO:0000256" key="8">
    <source>
        <dbReference type="ARBA" id="ARBA00047989"/>
    </source>
</evidence>
<dbReference type="GO" id="GO:0016787">
    <property type="term" value="F:hydrolase activity"/>
    <property type="evidence" value="ECO:0007669"/>
    <property type="project" value="UniProtKB-KW"/>
</dbReference>
<dbReference type="Proteomes" id="UP000612893">
    <property type="component" value="Unassembled WGS sequence"/>
</dbReference>
<dbReference type="InterPro" id="IPR038371">
    <property type="entry name" value="Cu_polyphenol_OxRdtase_sf"/>
</dbReference>
<dbReference type="Gene3D" id="3.60.140.10">
    <property type="entry name" value="CNF1/YfiH-like putative cysteine hydrolases"/>
    <property type="match status" value="1"/>
</dbReference>
<dbReference type="CDD" id="cd16833">
    <property type="entry name" value="YfiH"/>
    <property type="match status" value="1"/>
</dbReference>
<organism evidence="11 12">
    <name type="scientific">Candidatus Nephthysia bennettiae</name>
    <dbReference type="NCBI Taxonomy" id="3127016"/>
    <lineage>
        <taxon>Bacteria</taxon>
        <taxon>Bacillati</taxon>
        <taxon>Candidatus Dormiibacterota</taxon>
        <taxon>Candidatus Dormibacteria</taxon>
        <taxon>Candidatus Dormibacterales</taxon>
        <taxon>Candidatus Dormibacteraceae</taxon>
        <taxon>Candidatus Nephthysia</taxon>
    </lineage>
</organism>
<evidence type="ECO:0000256" key="5">
    <source>
        <dbReference type="ARBA" id="ARBA00022723"/>
    </source>
</evidence>
<comment type="caution">
    <text evidence="11">The sequence shown here is derived from an EMBL/GenBank/DDBJ whole genome shotgun (WGS) entry which is preliminary data.</text>
</comment>
<dbReference type="InterPro" id="IPR011324">
    <property type="entry name" value="Cytotoxic_necrot_fac-like_cat"/>
</dbReference>
<keyword evidence="6" id="KW-0378">Hydrolase</keyword>
<evidence type="ECO:0000256" key="9">
    <source>
        <dbReference type="ARBA" id="ARBA00048968"/>
    </source>
</evidence>
<dbReference type="PANTHER" id="PTHR30616:SF2">
    <property type="entry name" value="PURINE NUCLEOSIDE PHOSPHORYLASE LACC1"/>
    <property type="match status" value="1"/>
</dbReference>
<keyword evidence="5" id="KW-0479">Metal-binding</keyword>
<proteinExistence type="inferred from homology"/>
<evidence type="ECO:0000256" key="1">
    <source>
        <dbReference type="ARBA" id="ARBA00000553"/>
    </source>
</evidence>
<accession>A0A934KCT8</accession>
<comment type="catalytic activity">
    <reaction evidence="1">
        <text>inosine + phosphate = alpha-D-ribose 1-phosphate + hypoxanthine</text>
        <dbReference type="Rhea" id="RHEA:27646"/>
        <dbReference type="ChEBI" id="CHEBI:17368"/>
        <dbReference type="ChEBI" id="CHEBI:17596"/>
        <dbReference type="ChEBI" id="CHEBI:43474"/>
        <dbReference type="ChEBI" id="CHEBI:57720"/>
        <dbReference type="EC" id="2.4.2.1"/>
    </reaction>
    <physiologicalReaction direction="left-to-right" evidence="1">
        <dbReference type="Rhea" id="RHEA:27647"/>
    </physiologicalReaction>
</comment>
<evidence type="ECO:0000313" key="11">
    <source>
        <dbReference type="EMBL" id="MBJ7601352.1"/>
    </source>
</evidence>
<dbReference type="PANTHER" id="PTHR30616">
    <property type="entry name" value="UNCHARACTERIZED PROTEIN YFIH"/>
    <property type="match status" value="1"/>
</dbReference>
<keyword evidence="4" id="KW-0808">Transferase</keyword>
<comment type="catalytic activity">
    <reaction evidence="10">
        <text>S-methyl-5'-thioadenosine + phosphate = 5-(methylsulfanyl)-alpha-D-ribose 1-phosphate + adenine</text>
        <dbReference type="Rhea" id="RHEA:11852"/>
        <dbReference type="ChEBI" id="CHEBI:16708"/>
        <dbReference type="ChEBI" id="CHEBI:17509"/>
        <dbReference type="ChEBI" id="CHEBI:43474"/>
        <dbReference type="ChEBI" id="CHEBI:58533"/>
        <dbReference type="EC" id="2.4.2.28"/>
    </reaction>
    <physiologicalReaction direction="left-to-right" evidence="10">
        <dbReference type="Rhea" id="RHEA:11853"/>
    </physiologicalReaction>
</comment>
<dbReference type="RefSeq" id="WP_338205561.1">
    <property type="nucleotide sequence ID" value="NZ_JAEKNR010000242.1"/>
</dbReference>
<comment type="similarity">
    <text evidence="3">Belongs to the purine nucleoside phosphorylase YfiH/LACC1 family.</text>
</comment>
<comment type="catalytic activity">
    <reaction evidence="9">
        <text>adenosine + phosphate = alpha-D-ribose 1-phosphate + adenine</text>
        <dbReference type="Rhea" id="RHEA:27642"/>
        <dbReference type="ChEBI" id="CHEBI:16335"/>
        <dbReference type="ChEBI" id="CHEBI:16708"/>
        <dbReference type="ChEBI" id="CHEBI:43474"/>
        <dbReference type="ChEBI" id="CHEBI:57720"/>
        <dbReference type="EC" id="2.4.2.1"/>
    </reaction>
    <physiologicalReaction direction="left-to-right" evidence="9">
        <dbReference type="Rhea" id="RHEA:27643"/>
    </physiologicalReaction>
</comment>
<dbReference type="EMBL" id="JAEKNR010000242">
    <property type="protein sequence ID" value="MBJ7601352.1"/>
    <property type="molecule type" value="Genomic_DNA"/>
</dbReference>
<dbReference type="InterPro" id="IPR003730">
    <property type="entry name" value="Cu_polyphenol_OxRdtase"/>
</dbReference>
<sequence length="241" mass="24632">MAGTLRPSTESVLAIPGLSGSSRLVHGFSTASLGSMRGTGTSALTPSRAAFAAALGLPPEHLTVVGAVHGRRVERVDGPSGVVPGCDALVTDRPGLPLLATFADCNPVLLLDPVRGALGLAHAGWRGAAAGVVGETVARLGEEYGSRPADLLVGLGPAICGRCYEVGEEVAAVFPPEYAVPGRQGRFLLDLRSALHGQLAAAGVPEGQIYDLDVCTKETPELASHRRSPDGVRFACLAALT</sequence>
<reference evidence="11" key="1">
    <citation type="submission" date="2020-10" db="EMBL/GenBank/DDBJ databases">
        <title>Ca. Dormibacterota MAGs.</title>
        <authorList>
            <person name="Montgomery K."/>
        </authorList>
    </citation>
    <scope>NUCLEOTIDE SEQUENCE [LARGE SCALE GENOMIC DNA]</scope>
    <source>
        <strain evidence="11">SC8812_S17_10</strain>
    </source>
</reference>
<evidence type="ECO:0000256" key="7">
    <source>
        <dbReference type="ARBA" id="ARBA00022833"/>
    </source>
</evidence>
<dbReference type="SUPFAM" id="SSF64438">
    <property type="entry name" value="CNF1/YfiH-like putative cysteine hydrolases"/>
    <property type="match status" value="1"/>
</dbReference>
<evidence type="ECO:0000313" key="12">
    <source>
        <dbReference type="Proteomes" id="UP000612893"/>
    </source>
</evidence>
<comment type="function">
    <text evidence="2">Purine nucleoside enzyme that catalyzes the phosphorolysis of adenosine and inosine nucleosides, yielding D-ribose 1-phosphate and the respective free bases, adenine and hypoxanthine. Also catalyzes the phosphorolysis of S-methyl-5'-thioadenosine into adenine and S-methyl-5-thio-alpha-D-ribose 1-phosphate. Also has adenosine deaminase activity.</text>
</comment>
<dbReference type="GO" id="GO:0017061">
    <property type="term" value="F:S-methyl-5-thioadenosine phosphorylase activity"/>
    <property type="evidence" value="ECO:0007669"/>
    <property type="project" value="UniProtKB-EC"/>
</dbReference>
<dbReference type="AlphaFoldDB" id="A0A934KCT8"/>
<comment type="catalytic activity">
    <reaction evidence="8">
        <text>adenosine + H2O + H(+) = inosine + NH4(+)</text>
        <dbReference type="Rhea" id="RHEA:24408"/>
        <dbReference type="ChEBI" id="CHEBI:15377"/>
        <dbReference type="ChEBI" id="CHEBI:15378"/>
        <dbReference type="ChEBI" id="CHEBI:16335"/>
        <dbReference type="ChEBI" id="CHEBI:17596"/>
        <dbReference type="ChEBI" id="CHEBI:28938"/>
        <dbReference type="EC" id="3.5.4.4"/>
    </reaction>
    <physiologicalReaction direction="left-to-right" evidence="8">
        <dbReference type="Rhea" id="RHEA:24409"/>
    </physiologicalReaction>
</comment>
<dbReference type="GO" id="GO:0046872">
    <property type="term" value="F:metal ion binding"/>
    <property type="evidence" value="ECO:0007669"/>
    <property type="project" value="UniProtKB-KW"/>
</dbReference>
<evidence type="ECO:0000256" key="10">
    <source>
        <dbReference type="ARBA" id="ARBA00049893"/>
    </source>
</evidence>
<gene>
    <name evidence="11" type="ORF">JF922_25175</name>
</gene>
<evidence type="ECO:0000256" key="3">
    <source>
        <dbReference type="ARBA" id="ARBA00007353"/>
    </source>
</evidence>
<dbReference type="Pfam" id="PF02578">
    <property type="entry name" value="Cu-oxidase_4"/>
    <property type="match status" value="1"/>
</dbReference>
<name>A0A934KCT8_9BACT</name>
<keyword evidence="7" id="KW-0862">Zinc</keyword>
<protein>
    <submittedName>
        <fullName evidence="11">Laccase domain-containing protein</fullName>
    </submittedName>
</protein>
<evidence type="ECO:0000256" key="4">
    <source>
        <dbReference type="ARBA" id="ARBA00022679"/>
    </source>
</evidence>
<evidence type="ECO:0000256" key="2">
    <source>
        <dbReference type="ARBA" id="ARBA00003215"/>
    </source>
</evidence>